<sequence>MRLTAQADPNVGDASSNMTSVAYSFMSMDNKSRNSEESHPSPPDVPLVSVSTSRCPQRNYDCNGPQYPKLLKRKSKKISSVYIATTKEKINFSKKWRTCLWNTATADFNKNEASCYSLRSASSTKF</sequence>
<dbReference type="AlphaFoldDB" id="A0AA36FC21"/>
<feature type="compositionally biased region" description="Basic and acidic residues" evidence="1">
    <location>
        <begin position="30"/>
        <end position="39"/>
    </location>
</feature>
<name>A0AA36FC21_OCTVU</name>
<accession>A0AA36FC21</accession>
<evidence type="ECO:0000256" key="1">
    <source>
        <dbReference type="SAM" id="MobiDB-lite"/>
    </source>
</evidence>
<proteinExistence type="predicted"/>
<organism evidence="2 3">
    <name type="scientific">Octopus vulgaris</name>
    <name type="common">Common octopus</name>
    <dbReference type="NCBI Taxonomy" id="6645"/>
    <lineage>
        <taxon>Eukaryota</taxon>
        <taxon>Metazoa</taxon>
        <taxon>Spiralia</taxon>
        <taxon>Lophotrochozoa</taxon>
        <taxon>Mollusca</taxon>
        <taxon>Cephalopoda</taxon>
        <taxon>Coleoidea</taxon>
        <taxon>Octopodiformes</taxon>
        <taxon>Octopoda</taxon>
        <taxon>Incirrata</taxon>
        <taxon>Octopodidae</taxon>
        <taxon>Octopus</taxon>
    </lineage>
</organism>
<reference evidence="2" key="1">
    <citation type="submission" date="2023-08" db="EMBL/GenBank/DDBJ databases">
        <authorList>
            <person name="Alioto T."/>
            <person name="Alioto T."/>
            <person name="Gomez Garrido J."/>
        </authorList>
    </citation>
    <scope>NUCLEOTIDE SEQUENCE</scope>
</reference>
<dbReference type="Proteomes" id="UP001162480">
    <property type="component" value="Chromosome 10"/>
</dbReference>
<gene>
    <name evidence="2" type="ORF">OCTVUL_1B005227</name>
</gene>
<dbReference type="EMBL" id="OX597823">
    <property type="protein sequence ID" value="CAI9729323.1"/>
    <property type="molecule type" value="Genomic_DNA"/>
</dbReference>
<keyword evidence="3" id="KW-1185">Reference proteome</keyword>
<feature type="region of interest" description="Disordered" evidence="1">
    <location>
        <begin position="26"/>
        <end position="61"/>
    </location>
</feature>
<protein>
    <submittedName>
        <fullName evidence="2">Uncharacterized protein</fullName>
    </submittedName>
</protein>
<evidence type="ECO:0000313" key="2">
    <source>
        <dbReference type="EMBL" id="CAI9729323.1"/>
    </source>
</evidence>
<evidence type="ECO:0000313" key="3">
    <source>
        <dbReference type="Proteomes" id="UP001162480"/>
    </source>
</evidence>